<proteinExistence type="predicted"/>
<evidence type="ECO:0000313" key="2">
    <source>
        <dbReference type="EMBL" id="PWA65128.1"/>
    </source>
</evidence>
<reference evidence="2 3" key="1">
    <citation type="journal article" date="2018" name="Mol. Plant">
        <title>The genome of Artemisia annua provides insight into the evolution of Asteraceae family and artemisinin biosynthesis.</title>
        <authorList>
            <person name="Shen Q."/>
            <person name="Zhang L."/>
            <person name="Liao Z."/>
            <person name="Wang S."/>
            <person name="Yan T."/>
            <person name="Shi P."/>
            <person name="Liu M."/>
            <person name="Fu X."/>
            <person name="Pan Q."/>
            <person name="Wang Y."/>
            <person name="Lv Z."/>
            <person name="Lu X."/>
            <person name="Zhang F."/>
            <person name="Jiang W."/>
            <person name="Ma Y."/>
            <person name="Chen M."/>
            <person name="Hao X."/>
            <person name="Li L."/>
            <person name="Tang Y."/>
            <person name="Lv G."/>
            <person name="Zhou Y."/>
            <person name="Sun X."/>
            <person name="Brodelius P.E."/>
            <person name="Rose J.K.C."/>
            <person name="Tang K."/>
        </authorList>
    </citation>
    <scope>NUCLEOTIDE SEQUENCE [LARGE SCALE GENOMIC DNA]</scope>
    <source>
        <strain evidence="3">cv. Huhao1</strain>
        <tissue evidence="2">Leaf</tissue>
    </source>
</reference>
<protein>
    <submittedName>
        <fullName evidence="2">Uncharacterized protein</fullName>
    </submittedName>
</protein>
<comment type="caution">
    <text evidence="2">The sequence shown here is derived from an EMBL/GenBank/DDBJ whole genome shotgun (WGS) entry which is preliminary data.</text>
</comment>
<keyword evidence="1" id="KW-0472">Membrane</keyword>
<dbReference type="Proteomes" id="UP000245207">
    <property type="component" value="Unassembled WGS sequence"/>
</dbReference>
<organism evidence="2 3">
    <name type="scientific">Artemisia annua</name>
    <name type="common">Sweet wormwood</name>
    <dbReference type="NCBI Taxonomy" id="35608"/>
    <lineage>
        <taxon>Eukaryota</taxon>
        <taxon>Viridiplantae</taxon>
        <taxon>Streptophyta</taxon>
        <taxon>Embryophyta</taxon>
        <taxon>Tracheophyta</taxon>
        <taxon>Spermatophyta</taxon>
        <taxon>Magnoliopsida</taxon>
        <taxon>eudicotyledons</taxon>
        <taxon>Gunneridae</taxon>
        <taxon>Pentapetalae</taxon>
        <taxon>asterids</taxon>
        <taxon>campanulids</taxon>
        <taxon>Asterales</taxon>
        <taxon>Asteraceae</taxon>
        <taxon>Asteroideae</taxon>
        <taxon>Anthemideae</taxon>
        <taxon>Artemisiinae</taxon>
        <taxon>Artemisia</taxon>
    </lineage>
</organism>
<dbReference type="OrthoDB" id="994207at2759"/>
<accession>A0A2U1MV39</accession>
<dbReference type="STRING" id="35608.A0A2U1MV39"/>
<dbReference type="EMBL" id="PKPP01004283">
    <property type="protein sequence ID" value="PWA65128.1"/>
    <property type="molecule type" value="Genomic_DNA"/>
</dbReference>
<feature type="transmembrane region" description="Helical" evidence="1">
    <location>
        <begin position="7"/>
        <end position="24"/>
    </location>
</feature>
<gene>
    <name evidence="2" type="ORF">CTI12_AA338920</name>
</gene>
<keyword evidence="1" id="KW-1133">Transmembrane helix</keyword>
<dbReference type="AlphaFoldDB" id="A0A2U1MV39"/>
<evidence type="ECO:0000313" key="3">
    <source>
        <dbReference type="Proteomes" id="UP000245207"/>
    </source>
</evidence>
<evidence type="ECO:0000256" key="1">
    <source>
        <dbReference type="SAM" id="Phobius"/>
    </source>
</evidence>
<dbReference type="PANTHER" id="PTHR33344:SF1">
    <property type="entry name" value="OS06G0214100 PROTEIN"/>
    <property type="match status" value="1"/>
</dbReference>
<keyword evidence="1" id="KW-0812">Transmembrane</keyword>
<keyword evidence="3" id="KW-1185">Reference proteome</keyword>
<sequence>MARATVIICSFNIAIVICVFHNLYSYPYQDSQNVVSYTPDEIRNMEESERIRVESEPVKLIQMVREIKKHFNEKDVIRLPQSLKQKLTNELVEVLRVVKPGANTTLQHECTHSLSHRVS</sequence>
<dbReference type="PANTHER" id="PTHR33344">
    <property type="entry name" value="OS02G0761600 PROTEIN"/>
    <property type="match status" value="1"/>
</dbReference>
<name>A0A2U1MV39_ARTAN</name>